<comment type="similarity">
    <text evidence="5">Belongs to the RimM family.</text>
</comment>
<dbReference type="NCBIfam" id="TIGR02273">
    <property type="entry name" value="16S_RimM"/>
    <property type="match status" value="1"/>
</dbReference>
<evidence type="ECO:0000256" key="2">
    <source>
        <dbReference type="ARBA" id="ARBA00022517"/>
    </source>
</evidence>
<protein>
    <recommendedName>
        <fullName evidence="5">Ribosome maturation factor RimM</fullName>
    </recommendedName>
</protein>
<feature type="domain" description="RimM N-terminal" evidence="6">
    <location>
        <begin position="14"/>
        <end position="93"/>
    </location>
</feature>
<dbReference type="PANTHER" id="PTHR33692:SF1">
    <property type="entry name" value="RIBOSOME MATURATION FACTOR RIMM"/>
    <property type="match status" value="1"/>
</dbReference>
<organism evidence="8 9">
    <name type="scientific">Methylocystis bryophila</name>
    <dbReference type="NCBI Taxonomy" id="655015"/>
    <lineage>
        <taxon>Bacteria</taxon>
        <taxon>Pseudomonadati</taxon>
        <taxon>Pseudomonadota</taxon>
        <taxon>Alphaproteobacteria</taxon>
        <taxon>Hyphomicrobiales</taxon>
        <taxon>Methylocystaceae</taxon>
        <taxon>Methylocystis</taxon>
    </lineage>
</organism>
<dbReference type="GO" id="GO:0005840">
    <property type="term" value="C:ribosome"/>
    <property type="evidence" value="ECO:0007669"/>
    <property type="project" value="InterPro"/>
</dbReference>
<dbReference type="InterPro" id="IPR002676">
    <property type="entry name" value="RimM_N"/>
</dbReference>
<dbReference type="InterPro" id="IPR009000">
    <property type="entry name" value="Transl_B-barrel_sf"/>
</dbReference>
<evidence type="ECO:0000313" key="9">
    <source>
        <dbReference type="Proteomes" id="UP000193978"/>
    </source>
</evidence>
<dbReference type="RefSeq" id="WP_085773243.1">
    <property type="nucleotide sequence ID" value="NZ_AP027149.1"/>
</dbReference>
<evidence type="ECO:0000259" key="6">
    <source>
        <dbReference type="Pfam" id="PF01782"/>
    </source>
</evidence>
<comment type="function">
    <text evidence="5">An accessory protein needed during the final step in the assembly of 30S ribosomal subunit, possibly for assembly of the head region. Essential for efficient processing of 16S rRNA. May be needed both before and after RbfA during the maturation of 16S rRNA. It has affinity for free ribosomal 30S subunits but not for 70S ribosomes.</text>
</comment>
<keyword evidence="1 5" id="KW-0963">Cytoplasm</keyword>
<dbReference type="SUPFAM" id="SSF50447">
    <property type="entry name" value="Translation proteins"/>
    <property type="match status" value="1"/>
</dbReference>
<comment type="subunit">
    <text evidence="5">Binds ribosomal protein uS19.</text>
</comment>
<comment type="subcellular location">
    <subcellularLocation>
        <location evidence="5">Cytoplasm</location>
    </subcellularLocation>
</comment>
<dbReference type="InterPro" id="IPR036976">
    <property type="entry name" value="RimM_N_sf"/>
</dbReference>
<keyword evidence="4 5" id="KW-0143">Chaperone</keyword>
<dbReference type="InterPro" id="IPR027275">
    <property type="entry name" value="PRC-brl_dom"/>
</dbReference>
<dbReference type="Pfam" id="PF01782">
    <property type="entry name" value="RimM"/>
    <property type="match status" value="1"/>
</dbReference>
<feature type="domain" description="PRC-barrel" evidence="7">
    <location>
        <begin position="100"/>
        <end position="174"/>
    </location>
</feature>
<dbReference type="EMBL" id="CP019948">
    <property type="protein sequence ID" value="ARN83091.1"/>
    <property type="molecule type" value="Genomic_DNA"/>
</dbReference>
<dbReference type="InterPro" id="IPR011033">
    <property type="entry name" value="PRC_barrel-like_sf"/>
</dbReference>
<dbReference type="HAMAP" id="MF_00014">
    <property type="entry name" value="Ribosome_mat_RimM"/>
    <property type="match status" value="1"/>
</dbReference>
<evidence type="ECO:0000256" key="3">
    <source>
        <dbReference type="ARBA" id="ARBA00022552"/>
    </source>
</evidence>
<accession>A0A1W6MZT3</accession>
<dbReference type="Gene3D" id="2.40.30.60">
    <property type="entry name" value="RimM"/>
    <property type="match status" value="1"/>
</dbReference>
<dbReference type="GO" id="GO:0043022">
    <property type="term" value="F:ribosome binding"/>
    <property type="evidence" value="ECO:0007669"/>
    <property type="project" value="InterPro"/>
</dbReference>
<keyword evidence="9" id="KW-1185">Reference proteome</keyword>
<dbReference type="PANTHER" id="PTHR33692">
    <property type="entry name" value="RIBOSOME MATURATION FACTOR RIMM"/>
    <property type="match status" value="1"/>
</dbReference>
<name>A0A1W6MZT3_9HYPH</name>
<gene>
    <name evidence="5" type="primary">rimM</name>
    <name evidence="8" type="ORF">B1812_20665</name>
</gene>
<evidence type="ECO:0000313" key="8">
    <source>
        <dbReference type="EMBL" id="ARN83091.1"/>
    </source>
</evidence>
<proteinExistence type="inferred from homology"/>
<evidence type="ECO:0000256" key="5">
    <source>
        <dbReference type="HAMAP-Rule" id="MF_00014"/>
    </source>
</evidence>
<dbReference type="Pfam" id="PF05239">
    <property type="entry name" value="PRC"/>
    <property type="match status" value="1"/>
</dbReference>
<reference evidence="8 9" key="1">
    <citation type="submission" date="2017-02" db="EMBL/GenBank/DDBJ databases">
        <authorList>
            <person name="Peterson S.W."/>
        </authorList>
    </citation>
    <scope>NUCLEOTIDE SEQUENCE [LARGE SCALE GENOMIC DNA]</scope>
    <source>
        <strain evidence="8 9">S285</strain>
    </source>
</reference>
<evidence type="ECO:0000256" key="4">
    <source>
        <dbReference type="ARBA" id="ARBA00023186"/>
    </source>
</evidence>
<dbReference type="InterPro" id="IPR011961">
    <property type="entry name" value="RimM"/>
</dbReference>
<dbReference type="KEGG" id="mbry:B1812_20665"/>
<evidence type="ECO:0000256" key="1">
    <source>
        <dbReference type="ARBA" id="ARBA00022490"/>
    </source>
</evidence>
<keyword evidence="2 5" id="KW-0690">Ribosome biogenesis</keyword>
<dbReference type="GO" id="GO:0005737">
    <property type="term" value="C:cytoplasm"/>
    <property type="evidence" value="ECO:0007669"/>
    <property type="project" value="UniProtKB-SubCell"/>
</dbReference>
<evidence type="ECO:0000259" key="7">
    <source>
        <dbReference type="Pfam" id="PF05239"/>
    </source>
</evidence>
<keyword evidence="3 5" id="KW-0698">rRNA processing</keyword>
<dbReference type="GO" id="GO:0042274">
    <property type="term" value="P:ribosomal small subunit biogenesis"/>
    <property type="evidence" value="ECO:0007669"/>
    <property type="project" value="UniProtKB-UniRule"/>
</dbReference>
<dbReference type="AlphaFoldDB" id="A0A1W6MZT3"/>
<comment type="domain">
    <text evidence="5">The PRC barrel domain binds ribosomal protein uS19.</text>
</comment>
<dbReference type="GO" id="GO:0006364">
    <property type="term" value="P:rRNA processing"/>
    <property type="evidence" value="ECO:0007669"/>
    <property type="project" value="UniProtKB-UniRule"/>
</dbReference>
<dbReference type="Proteomes" id="UP000193978">
    <property type="component" value="Chromosome"/>
</dbReference>
<dbReference type="Gene3D" id="2.30.30.240">
    <property type="entry name" value="PRC-barrel domain"/>
    <property type="match status" value="1"/>
</dbReference>
<sequence>MSETTAKPGNLLLMGRFGAPHGVRGEIRLQSFTAEPLSIADYGPLFDKSGARRFLLESAREQGREMLIVSVKGVADRDAAQKLTGIELYLPRESLPAPEEDEFYLADLIGLAVESEAGVALGRVIALRNFGAGDILEVLPQGGGETQFYPFTKALAPIVDVAGGRVVVMAPREEIDEED</sequence>
<dbReference type="SUPFAM" id="SSF50346">
    <property type="entry name" value="PRC-barrel domain"/>
    <property type="match status" value="1"/>
</dbReference>
<dbReference type="STRING" id="655015.B1812_20665"/>
<dbReference type="OrthoDB" id="9788191at2"/>